<feature type="transmembrane region" description="Helical" evidence="1">
    <location>
        <begin position="535"/>
        <end position="559"/>
    </location>
</feature>
<comment type="caution">
    <text evidence="2">The sequence shown here is derived from an EMBL/GenBank/DDBJ whole genome shotgun (WGS) entry which is preliminary data.</text>
</comment>
<organism evidence="2 3">
    <name type="scientific">Alternaria alternata</name>
    <name type="common">Alternaria rot fungus</name>
    <name type="synonym">Torula alternata</name>
    <dbReference type="NCBI Taxonomy" id="5599"/>
    <lineage>
        <taxon>Eukaryota</taxon>
        <taxon>Fungi</taxon>
        <taxon>Dikarya</taxon>
        <taxon>Ascomycota</taxon>
        <taxon>Pezizomycotina</taxon>
        <taxon>Dothideomycetes</taxon>
        <taxon>Pleosporomycetidae</taxon>
        <taxon>Pleosporales</taxon>
        <taxon>Pleosporineae</taxon>
        <taxon>Pleosporaceae</taxon>
        <taxon>Alternaria</taxon>
        <taxon>Alternaria sect. Alternaria</taxon>
        <taxon>Alternaria alternata complex</taxon>
    </lineage>
</organism>
<dbReference type="Proteomes" id="UP000291422">
    <property type="component" value="Unassembled WGS sequence"/>
</dbReference>
<gene>
    <name evidence="2" type="ORF">AA0117_g9479</name>
</gene>
<dbReference type="PANTHER" id="PTHR37544">
    <property type="entry name" value="SPRAY-RELATED"/>
    <property type="match status" value="1"/>
</dbReference>
<keyword evidence="1" id="KW-0812">Transmembrane</keyword>
<accession>A0A4Q4N9A6</accession>
<feature type="transmembrane region" description="Helical" evidence="1">
    <location>
        <begin position="766"/>
        <end position="789"/>
    </location>
</feature>
<dbReference type="PANTHER" id="PTHR37544:SF3">
    <property type="entry name" value="SPRAY"/>
    <property type="match status" value="1"/>
</dbReference>
<protein>
    <recommendedName>
        <fullName evidence="4">DUF3433 domain containing protein</fullName>
    </recommendedName>
</protein>
<feature type="transmembrane region" description="Helical" evidence="1">
    <location>
        <begin position="657"/>
        <end position="681"/>
    </location>
</feature>
<name>A0A4Q4N9A6_ALTAL</name>
<keyword evidence="1" id="KW-0472">Membrane</keyword>
<feature type="transmembrane region" description="Helical" evidence="1">
    <location>
        <begin position="93"/>
        <end position="112"/>
    </location>
</feature>
<evidence type="ECO:0008006" key="4">
    <source>
        <dbReference type="Google" id="ProtNLM"/>
    </source>
</evidence>
<keyword evidence="1" id="KW-1133">Transmembrane helix</keyword>
<dbReference type="VEuPathDB" id="FungiDB:CC77DRAFT_1014089"/>
<dbReference type="InterPro" id="IPR021840">
    <property type="entry name" value="DUF3433"/>
</dbReference>
<feature type="transmembrane region" description="Helical" evidence="1">
    <location>
        <begin position="162"/>
        <end position="184"/>
    </location>
</feature>
<proteinExistence type="predicted"/>
<evidence type="ECO:0000313" key="3">
    <source>
        <dbReference type="Proteomes" id="UP000291422"/>
    </source>
</evidence>
<dbReference type="EMBL" id="PDXD01000032">
    <property type="protein sequence ID" value="RYN71460.1"/>
    <property type="molecule type" value="Genomic_DNA"/>
</dbReference>
<evidence type="ECO:0000256" key="1">
    <source>
        <dbReference type="SAM" id="Phobius"/>
    </source>
</evidence>
<reference evidence="3" key="1">
    <citation type="journal article" date="2019" name="bioRxiv">
        <title>Genomics, evolutionary history and diagnostics of the Alternaria alternata species group including apple and Asian pear pathotypes.</title>
        <authorList>
            <person name="Armitage A.D."/>
            <person name="Cockerton H.M."/>
            <person name="Sreenivasaprasad S."/>
            <person name="Woodhall J.W."/>
            <person name="Lane C.R."/>
            <person name="Harrison R.J."/>
            <person name="Clarkson J.P."/>
        </authorList>
    </citation>
    <scope>NUCLEOTIDE SEQUENCE [LARGE SCALE GENOMIC DNA]</scope>
    <source>
        <strain evidence="3">FERA 1177</strain>
    </source>
</reference>
<dbReference type="Pfam" id="PF11915">
    <property type="entry name" value="DUF3433"/>
    <property type="match status" value="2"/>
</dbReference>
<feature type="transmembrane region" description="Helical" evidence="1">
    <location>
        <begin position="50"/>
        <end position="70"/>
    </location>
</feature>
<sequence length="1284" mass="141630">MDATLAPVARSDFPDTIGPKKSHTIVSVFKRGEEHQSPKLWKSAALRAPVLIFTILICWTIIAVLQYLLVRSQRDNGIIFAPKINDLPLSRTFLYLYFPTIVAVIFSIYWAWIDLETKRLEPYYQLSKKDGALGKDSLLLHYPFDFVPLVPFKAAKDRHWPVFWASLAVVLVTWGVVPVQAGIFSVRTVTWTTKTTFAVSTSSIPIEQQATTLNLGYMQSTYGIVSLNETLPQYMDRNYTLAPFRPSTNLHTIGEASGIWTAPTTKYSLDLYCEDVSHKADNSTTISYASNSGCNFTIGLTGNVTKGNVPGYEGEAYANKDYVGMFVGYHNGGFADFSLDSVCDKSSNTTFYAAFAKNKARPEDSPEDVTAVFCKPLYYQQTVMATVDMTTKMPLNVEPLADKEPLPWHVFNTTMFETLLNAASLGQEVRGDILPAKSLPRYIETIARARHGQLSLSSGSPGSVVQPMVGLAIGAGTDTLESYLEWKGLSKAYAEAYRVLFARAMVDVLGDNFSTYDSTPGQQRVTSEAVVLEPVFVYIVEGLLGLISIATIALLVLSFMRKRSLRTNMGTIASVMSIVADNEPLLSDFADLDCCPVEDMEQIIGEKRYKLINEDSQISIIEIDDRIDFGAGPQLLASRQRRDTPTNIAKPVRPKEFSLWVAIPFINLFIILAVVLGVIFAKARANGLPLPSSNTIVQNILENYIPTAFATLIEPMWVLINRLLCMLKPLEELQGCKAKAKKSIDLDYSSLPPQLVIFKAIKSKHFILAAVCGMALLSNVLAVAFSGIFNQSSTEVRQPQAMTSKLDLKFVNINGSVGPESYLQFGSHESSGAYEGGDGEDQFLIAESNYTRGTPLPAWTDDRLFYQPFSWTNESGKSVNNSDIPHVEATTKAFGAKLDCEQLELGKDSHARIEVGSSIRASVNVTVPTKDGDVRCSSQSLELRPGPISAIPTCLTGPSAAELVSILEPRINATQREKDACMGTVVMGWLREPQGLCPLGRNLTITKSNSMFVRCRPRLQMGTATIRVDGAGRLVRTVQNVTVTEVGTSNDTLQEIFTNEPINLIGQSNKYLFKYNANGWHNDSFADDFMNYFVKRGSNSSRLVDPSLPPPTFKDISKPLGDAYSRLFAIWLGTNKDLLLVKPDTPAPILQAWKIEQKQHIFVSMPMFIIAEAILCIYAVAALSVYLHRPGQYLARLPISIASMIALFAASSAVQDLQGTSHLDKKGRAQHLEAIDSRYGYGSFVGAGDGRVHIGIEKTPFVRVRSKTTWLKKKVGYWRKGSTS</sequence>
<evidence type="ECO:0000313" key="2">
    <source>
        <dbReference type="EMBL" id="RYN71460.1"/>
    </source>
</evidence>
<feature type="transmembrane region" description="Helical" evidence="1">
    <location>
        <begin position="1161"/>
        <end position="1186"/>
    </location>
</feature>
<feature type="transmembrane region" description="Helical" evidence="1">
    <location>
        <begin position="1193"/>
        <end position="1214"/>
    </location>
</feature>